<dbReference type="InterPro" id="IPR036397">
    <property type="entry name" value="RNaseH_sf"/>
</dbReference>
<dbReference type="CDD" id="cd09274">
    <property type="entry name" value="RNase_HI_RT_Ty3"/>
    <property type="match status" value="1"/>
</dbReference>
<dbReference type="PANTHER" id="PTHR37984:SF14">
    <property type="entry name" value="RIBONUCLEASE H"/>
    <property type="match status" value="1"/>
</dbReference>
<dbReference type="OrthoDB" id="5982225at2759"/>
<dbReference type="Pfam" id="PF17919">
    <property type="entry name" value="RT_RNaseH_2"/>
    <property type="match status" value="1"/>
</dbReference>
<organism evidence="2 3">
    <name type="scientific">Paramuricea clavata</name>
    <name type="common">Red gorgonian</name>
    <name type="synonym">Violescent sea-whip</name>
    <dbReference type="NCBI Taxonomy" id="317549"/>
    <lineage>
        <taxon>Eukaryota</taxon>
        <taxon>Metazoa</taxon>
        <taxon>Cnidaria</taxon>
        <taxon>Anthozoa</taxon>
        <taxon>Octocorallia</taxon>
        <taxon>Malacalcyonacea</taxon>
        <taxon>Plexauridae</taxon>
        <taxon>Paramuricea</taxon>
    </lineage>
</organism>
<name>A0A6S7IIW9_PARCT</name>
<evidence type="ECO:0000256" key="1">
    <source>
        <dbReference type="SAM" id="MobiDB-lite"/>
    </source>
</evidence>
<dbReference type="SUPFAM" id="SSF56672">
    <property type="entry name" value="DNA/RNA polymerases"/>
    <property type="match status" value="1"/>
</dbReference>
<gene>
    <name evidence="2" type="ORF">PACLA_8A016917</name>
</gene>
<proteinExistence type="predicted"/>
<dbReference type="Pfam" id="PF00665">
    <property type="entry name" value="rve"/>
    <property type="match status" value="1"/>
</dbReference>
<feature type="non-terminal residue" evidence="2">
    <location>
        <position position="858"/>
    </location>
</feature>
<dbReference type="FunFam" id="3.30.70.270:FF:000020">
    <property type="entry name" value="Transposon Tf2-6 polyprotein-like Protein"/>
    <property type="match status" value="1"/>
</dbReference>
<dbReference type="PROSITE" id="PS50994">
    <property type="entry name" value="INTEGRASE"/>
    <property type="match status" value="1"/>
</dbReference>
<dbReference type="Gene3D" id="3.30.420.10">
    <property type="entry name" value="Ribonuclease H-like superfamily/Ribonuclease H"/>
    <property type="match status" value="1"/>
</dbReference>
<dbReference type="InterPro" id="IPR043502">
    <property type="entry name" value="DNA/RNA_pol_sf"/>
</dbReference>
<reference evidence="2" key="1">
    <citation type="submission" date="2020-04" db="EMBL/GenBank/DDBJ databases">
        <authorList>
            <person name="Alioto T."/>
            <person name="Alioto T."/>
            <person name="Gomez Garrido J."/>
        </authorList>
    </citation>
    <scope>NUCLEOTIDE SEQUENCE</scope>
    <source>
        <strain evidence="2">A484AB</strain>
    </source>
</reference>
<dbReference type="EMBL" id="CACRXK020010252">
    <property type="protein sequence ID" value="CAB4018994.1"/>
    <property type="molecule type" value="Genomic_DNA"/>
</dbReference>
<dbReference type="GO" id="GO:0015074">
    <property type="term" value="P:DNA integration"/>
    <property type="evidence" value="ECO:0007669"/>
    <property type="project" value="InterPro"/>
</dbReference>
<dbReference type="GO" id="GO:0003676">
    <property type="term" value="F:nucleic acid binding"/>
    <property type="evidence" value="ECO:0007669"/>
    <property type="project" value="InterPro"/>
</dbReference>
<protein>
    <submittedName>
        <fullName evidence="2">Transposon Tf2-9 poly</fullName>
    </submittedName>
</protein>
<dbReference type="GO" id="GO:0003824">
    <property type="term" value="F:catalytic activity"/>
    <property type="evidence" value="ECO:0007669"/>
    <property type="project" value="UniProtKB-KW"/>
</dbReference>
<dbReference type="InterPro" id="IPR041577">
    <property type="entry name" value="RT_RNaseH_2"/>
</dbReference>
<dbReference type="AlphaFoldDB" id="A0A6S7IIW9"/>
<feature type="region of interest" description="Disordered" evidence="1">
    <location>
        <begin position="187"/>
        <end position="232"/>
    </location>
</feature>
<evidence type="ECO:0000313" key="3">
    <source>
        <dbReference type="Proteomes" id="UP001152795"/>
    </source>
</evidence>
<dbReference type="PROSITE" id="PS50158">
    <property type="entry name" value="ZF_CCHC"/>
    <property type="match status" value="1"/>
</dbReference>
<comment type="caution">
    <text evidence="2">The sequence shown here is derived from an EMBL/GenBank/DDBJ whole genome shotgun (WGS) entry which is preliminary data.</text>
</comment>
<keyword evidence="3" id="KW-1185">Reference proteome</keyword>
<feature type="compositionally biased region" description="Basic and acidic residues" evidence="1">
    <location>
        <begin position="193"/>
        <end position="202"/>
    </location>
</feature>
<feature type="non-terminal residue" evidence="2">
    <location>
        <position position="1"/>
    </location>
</feature>
<dbReference type="InterPro" id="IPR001584">
    <property type="entry name" value="Integrase_cat-core"/>
</dbReference>
<feature type="compositionally biased region" description="Polar residues" evidence="1">
    <location>
        <begin position="203"/>
        <end position="216"/>
    </location>
</feature>
<dbReference type="SUPFAM" id="SSF53098">
    <property type="entry name" value="Ribonuclease H-like"/>
    <property type="match status" value="1"/>
</dbReference>
<dbReference type="FunFam" id="3.30.420.10:FF:000063">
    <property type="entry name" value="Retrovirus-related Pol polyprotein from transposon 297-like Protein"/>
    <property type="match status" value="1"/>
</dbReference>
<dbReference type="PANTHER" id="PTHR37984">
    <property type="entry name" value="PROTEIN CBG26694"/>
    <property type="match status" value="1"/>
</dbReference>
<dbReference type="InterPro" id="IPR050951">
    <property type="entry name" value="Retrovirus_Pol_polyprotein"/>
</dbReference>
<evidence type="ECO:0000313" key="2">
    <source>
        <dbReference type="EMBL" id="CAB4018994.1"/>
    </source>
</evidence>
<dbReference type="InterPro" id="IPR043128">
    <property type="entry name" value="Rev_trsase/Diguanyl_cyclase"/>
</dbReference>
<dbReference type="Gene3D" id="4.10.60.10">
    <property type="entry name" value="Zinc finger, CCHC-type"/>
    <property type="match status" value="1"/>
</dbReference>
<accession>A0A6S7IIW9</accession>
<dbReference type="InterPro" id="IPR012337">
    <property type="entry name" value="RNaseH-like_sf"/>
</dbReference>
<sequence length="858" mass="97932">SFRDDVLYSENSYSGRKIRKFVVGTDFEAYAEQLEFFFVANSVTDAKQKKAVLLTNMPAETYQLTKDLFAPHLLKEDTITYEAIVERLQKQLKPQKSALVARYEFDNRARNAGETVSEYVAVLKHLATECKFNETMRLERLRDRLVSGIRDRKMMSELLKLKLEELTFDTAVAKCIAIEQSCKDVETMQGGRDSNHTNKESDSVNLLNKPEGQNRNAKAKKGRDASPSPADPKCYRCHGDHQHKSCPFKNAICHHCKKSGHIRRACRKRSKETHSFKPPVNHIDDDDDKLGKVPYALRPKDIFANLAGVSAVLQGLVNYYNRFLPNAASVLHPLHVLLQKSHKWKWTEQCEKAFKNAKHLITSDLVLTHYDTTLPVKIACDASPTGIGAVSLTKTERKYSQIDKEALSIVWGVKKFHIYLYGRRFTLVTDHKPLTSIFHPEKGIPIMTATRFQRYALFLAGFEYDIEYKNTKEHCNADGLSRLPLPMTEKEDTAVDAAEVFHATQLNILPVTSESVAKETNRDPILARVYDSIVKASCKREFCESYMIVIWNQKMPSKVSLHPWEWTTSPWQRVHIDYAGPFKDTMFLVVVDAHSKWPEVIPMKSTTAAKTIEVLRNLFARFGIPEQIVSDNGPQFVSEEFRSFMKSNGVKHITSAPYHPATNGLAERSVQTFKQALRSMEESSKPIQEKLAKFLITYRNTPHSTTGESPAQLMLGRPIRTRLDLVKPNLNRKMVIKQQEQSRKSASAKNRATRQLEVGDMVMARDYRGNLKWRSGKVIERIGPLMYKIEVTSGVIWRRHIDQLLPTEDSRLNAPVERLAVAEILRKHSTGGVTLQTETLPFRRKHSESIATAFDDRR</sequence>
<dbReference type="Proteomes" id="UP001152795">
    <property type="component" value="Unassembled WGS sequence"/>
</dbReference>
<dbReference type="GO" id="GO:0008270">
    <property type="term" value="F:zinc ion binding"/>
    <property type="evidence" value="ECO:0007669"/>
    <property type="project" value="InterPro"/>
</dbReference>
<dbReference type="Gene3D" id="3.30.70.270">
    <property type="match status" value="1"/>
</dbReference>
<dbReference type="InterPro" id="IPR001878">
    <property type="entry name" value="Znf_CCHC"/>
</dbReference>